<keyword evidence="5" id="KW-0539">Nucleus</keyword>
<proteinExistence type="inferred from homology"/>
<evidence type="ECO:0000256" key="1">
    <source>
        <dbReference type="ARBA" id="ARBA00004123"/>
    </source>
</evidence>
<evidence type="ECO:0000256" key="3">
    <source>
        <dbReference type="ARBA" id="ARBA00023015"/>
    </source>
</evidence>
<dbReference type="Pfam" id="PF04054">
    <property type="entry name" value="Not1"/>
    <property type="match status" value="1"/>
</dbReference>
<evidence type="ECO:0000256" key="5">
    <source>
        <dbReference type="ARBA" id="ARBA00023242"/>
    </source>
</evidence>
<evidence type="ECO:0000259" key="8">
    <source>
        <dbReference type="Pfam" id="PF12842"/>
    </source>
</evidence>
<keyword evidence="3" id="KW-0805">Transcription regulation</keyword>
<comment type="caution">
    <text evidence="14">The sequence shown here is derived from an EMBL/GenBank/DDBJ whole genome shotgun (WGS) entry which is preliminary data.</text>
</comment>
<dbReference type="OrthoDB" id="1933107at2759"/>
<evidence type="ECO:0000313" key="14">
    <source>
        <dbReference type="EMBL" id="CAF1007872.1"/>
    </source>
</evidence>
<evidence type="ECO:0000259" key="11">
    <source>
        <dbReference type="Pfam" id="PF16418"/>
    </source>
</evidence>
<keyword evidence="4" id="KW-0804">Transcription</keyword>
<evidence type="ECO:0000259" key="10">
    <source>
        <dbReference type="Pfam" id="PF16417"/>
    </source>
</evidence>
<dbReference type="GO" id="GO:0017148">
    <property type="term" value="P:negative regulation of translation"/>
    <property type="evidence" value="ECO:0007669"/>
    <property type="project" value="InterPro"/>
</dbReference>
<dbReference type="Pfam" id="PF16418">
    <property type="entry name" value="CNOT1_HEAT"/>
    <property type="match status" value="1"/>
</dbReference>
<evidence type="ECO:0000259" key="7">
    <source>
        <dbReference type="Pfam" id="PF04054"/>
    </source>
</evidence>
<dbReference type="Pfam" id="PF16417">
    <property type="entry name" value="CNOT1_TTP_bind"/>
    <property type="match status" value="1"/>
</dbReference>
<reference evidence="14" key="1">
    <citation type="submission" date="2021-02" db="EMBL/GenBank/DDBJ databases">
        <authorList>
            <person name="Nowell W R."/>
        </authorList>
    </citation>
    <scope>NUCLEOTIDE SEQUENCE</scope>
</reference>
<evidence type="ECO:0000256" key="4">
    <source>
        <dbReference type="ARBA" id="ARBA00023163"/>
    </source>
</evidence>
<evidence type="ECO:0000256" key="2">
    <source>
        <dbReference type="ARBA" id="ARBA00022491"/>
    </source>
</evidence>
<dbReference type="InterPro" id="IPR032193">
    <property type="entry name" value="CNOT1_TTP_bind"/>
</dbReference>
<dbReference type="InterPro" id="IPR055104">
    <property type="entry name" value="CNOT1_1st"/>
</dbReference>
<feature type="domain" description="CCR4-NOT transcription complex subunit 1 CAF1-binding" evidence="9">
    <location>
        <begin position="976"/>
        <end position="1197"/>
    </location>
</feature>
<keyword evidence="2" id="KW-0678">Repressor</keyword>
<feature type="domain" description="CCR4-NOT transcription complex subunit 1 N-terminal" evidence="12">
    <location>
        <begin position="29"/>
        <end position="221"/>
    </location>
</feature>
<dbReference type="InterPro" id="IPR055454">
    <property type="entry name" value="CNOT1-like_NOT1_connector"/>
</dbReference>
<dbReference type="GO" id="GO:0005634">
    <property type="term" value="C:nucleus"/>
    <property type="evidence" value="ECO:0007669"/>
    <property type="project" value="UniProtKB-SubCell"/>
</dbReference>
<dbReference type="Pfam" id="PF16415">
    <property type="entry name" value="CNOT1_CAF1_bind"/>
    <property type="match status" value="1"/>
</dbReference>
<dbReference type="InterPro" id="IPR038535">
    <property type="entry name" value="CNOT1_TTP_bind_sf"/>
</dbReference>
<dbReference type="Pfam" id="PF12842">
    <property type="entry name" value="DUF3819"/>
    <property type="match status" value="1"/>
</dbReference>
<dbReference type="PANTHER" id="PTHR13162:SF8">
    <property type="entry name" value="CCR4-NOT TRANSCRIPTION COMPLEX SUBUNIT 1"/>
    <property type="match status" value="1"/>
</dbReference>
<dbReference type="GO" id="GO:0000289">
    <property type="term" value="P:nuclear-transcribed mRNA poly(A) tail shortening"/>
    <property type="evidence" value="ECO:0007669"/>
    <property type="project" value="UniProtKB-ARBA"/>
</dbReference>
<feature type="domain" description="CCR4-NOT transcription complex subunit 1" evidence="8">
    <location>
        <begin position="1278"/>
        <end position="1432"/>
    </location>
</feature>
<dbReference type="PANTHER" id="PTHR13162">
    <property type="entry name" value="CCR4-NOT TRANSCRIPTION COMPLEX"/>
    <property type="match status" value="1"/>
</dbReference>
<dbReference type="InterPro" id="IPR032191">
    <property type="entry name" value="CNOT1_CAF1_bind"/>
</dbReference>
<dbReference type="Gene3D" id="1.25.40.180">
    <property type="match status" value="1"/>
</dbReference>
<dbReference type="GO" id="GO:0000932">
    <property type="term" value="C:P-body"/>
    <property type="evidence" value="ECO:0007669"/>
    <property type="project" value="TreeGrafter"/>
</dbReference>
<dbReference type="InterPro" id="IPR040398">
    <property type="entry name" value="Not1"/>
</dbReference>
<feature type="domain" description="CCR4-NOT transcription complex subunit 1-like NOT1 connector" evidence="13">
    <location>
        <begin position="1505"/>
        <end position="1705"/>
    </location>
</feature>
<dbReference type="CDD" id="cd20710">
    <property type="entry name" value="NOT1_connector"/>
    <property type="match status" value="1"/>
</dbReference>
<dbReference type="EMBL" id="CAJNOJ010000064">
    <property type="protein sequence ID" value="CAF1007872.1"/>
    <property type="molecule type" value="Genomic_DNA"/>
</dbReference>
<dbReference type="GO" id="GO:0060090">
    <property type="term" value="F:molecular adaptor activity"/>
    <property type="evidence" value="ECO:0007669"/>
    <property type="project" value="TreeGrafter"/>
</dbReference>
<sequence length="2289" mass="260003">MNLDAVSAALAQIPYTVKNLSKNNFKSSQIEIANLIAEYGFEAERYFYRTLVSYLDLQFFEEISSGSKHSENLHLNYWLQEIPLLLAKSNFVTLICYAFDSVLTQKSIKLSPSSTEYFTSLSKYFKLSSVQELLFALALQNSTHIELQTLAHNHLQKCLPEFIKATIESTGETQLGDLPNEVLHSFVVQLQAYASNDSSVITAEQYEQFLSLIRKEYPIERIGTNSSLFLLPILYPSNTTSKDLASNQLFSDSNNLSASVWQMDGSLSDVILEMGYDFTASVEGCRNALVHFGLQELKSSTIARMLAAMIKTHSGLTENTRIYDVNGVEMNTNSDKQSSQTWNVDTFVIAINDLVPSVNWKDVVKELDHPGFLVRDRQALILLVTALRRALPTEQYIDLLYGRWNNAEGQLSWFAQAIRYPDVFCFGDHPARPVLIDCLKHPLDDSKETWTWRSLNLIECLLRIADTGLYPIVLEIFKHGIQRSGELIFLGLLQLHTIWTTLKQELLQLIIPTFLATSPNANPLLNYMWNSQQHTAALRTTLLTSLADWYNRSTDNEQQQRLGRVLEIVQDLKALPILLAAQPITFILDLACLASKRGYLKLDKWLTDKLRDHQELFIQTTVQYLRKKAPQLSSKDESNYKPIVNIEIISILLTVLQLALPSLTNPDLIQEIQTMIATAKILNNINPTRPDTLHNPLAHPFTPPPAATTSLPTQLRPLQTTNDLSPMNEISDVDVYFKRLYSKTTNPPPISVDEFLDILKKCKESPILREREVFQNGIKNLFEEYKFYSQYPERELLLTAQLFGGLFERGLFQNQVLFAAFRVMLEGLRKSSDTPLWKFAVTALDRCKSRIREQSALLQAVRAAPTYLEIPASIRDYLENNAKASIVQAFDPLRTLTPTSNLPTPPVATSPHSHIFARMNSTPAVTTAQPPPPVQPSTQQFNPIGRDIPSQKGPSLTQNANIRTLINDPSYNLVRVKQPPEQISDKVAFTFNNLSLSNLPQKAQELKEILNNDEQLWKWVAQYLVIKRVSLEHNFHSLYAGLLNTLNMVMLFDAVLSETHRNIKILLLSDKQINNIPDRTLLKNLGHWLGMITIGRNKPILSTDLEIKSLIIEAYHTGPQELLYVVPFVSKILESCTKSKIFQQPNPWLMGIMSVLAEMHGLPDFKLNLKFEVEVLCKQLEIQLNELPIHNILINKEYFDKLEKQLSMPVPTVPPALAVNPSSQPSVSSASSTSTAATAVTAAPEPQYRLSDFKPSTFQSLSSMLKINSNIALFRLHPNLKTHVYTPIEQAINESFQTVQRSLKVATTAAEQIVRKDFVLNPDEQQLRTSARNMVAYLSSGLVLITARAPLQEQILSFIKVHFHSALGISQTAPTNSTEQATSEMILQAATEIATSNIELCCCLLQRITISRAIQIIDQRLASEIELRQRCRAEGRQLTIAPNSNDEKLPEQIRLHYGPFSSHQLAIYEDFVHFIPGFKPNDSEKRDLVTMDDSVPSVWDRIISEIDQTIQSQHNGLFTTALQRLLETVNALRTTLQNQTSANGPQVALTSLLNVILYNFLEHYTIQSQIQDNENFERFKTIHMNVLKLLIEIRLHLAVINKQLTKSWLECSNDIKFNIFAVHHLIRTRLLDVRQIDMHISQLIDAGNNSALHFAVNFLRNCVIEQPCCSDSDIASTLDSLHRISLIGKQPAEAVRDLLEIIRLNYTSLNDINENKVDKLAILSLSVINNGMKYLSIDDIETATIVNKAKGILNDWVVLTMTQTNRITQQQAFPEFFNQMTHQGIFRSDDTIAKFLRTTIQLCVNNVYDVIRQSSSAVAQQQPQYIRCHQGIDSLCRFLYLLTTQTSDNNNYATRIHLINCILGLIAALCFLDHEEQGDHFHPLAYQRILLNLFQESTNAVTLNTSSSTSNVENPLPNDPVMYYIYLAFTNCLHLLRPQRVTGFAFAWLEIVAHRTFMSRFLLSGGRFTRHIQNMYSLLLVDALRLVAPFIRSGENTPSFQAYYKGILKTFMLLLHDFPEFLCEHYYEFCDSLPLISHQLRNIILSSFPKHIRCPDPFKVNIKIDMLNDISTTPTISYNYSMNIQPAKFKSNLDSYLRTRSPVTFLSELRSYLQQGSDPGSHYNIRMLNALVLYVATQALSTINNKQPLMSSITHTAHMDIFQNLAVDLDTEGRYLFLNAMANHLRYPNTHTHYFSYTILYLFAEANSEALQEQIVRVLLERLVANRPHPWGLLVTFLELVRNPNLKLWSREFMSISPDVKRLLATLTHGFPQFPTSPISAQQPAIVKP</sequence>
<dbReference type="Pfam" id="PF25097">
    <property type="entry name" value="ARM_Cnot1"/>
    <property type="match status" value="1"/>
</dbReference>
<evidence type="ECO:0000259" key="12">
    <source>
        <dbReference type="Pfam" id="PF22940"/>
    </source>
</evidence>
<accession>A0A814HCD1</accession>
<evidence type="ECO:0000259" key="13">
    <source>
        <dbReference type="Pfam" id="PF25097"/>
    </source>
</evidence>
<dbReference type="Gene3D" id="1.25.40.790">
    <property type="match status" value="1"/>
</dbReference>
<evidence type="ECO:0000313" key="15">
    <source>
        <dbReference type="Proteomes" id="UP000663852"/>
    </source>
</evidence>
<dbReference type="Gene3D" id="1.25.40.840">
    <property type="entry name" value="CCR4-NOT transcription complex subunit 1 TTP binding domain"/>
    <property type="match status" value="1"/>
</dbReference>
<dbReference type="GO" id="GO:0030015">
    <property type="term" value="C:CCR4-NOT core complex"/>
    <property type="evidence" value="ECO:0007669"/>
    <property type="project" value="InterPro"/>
</dbReference>
<feature type="domain" description="CCR4-NOT transcription complex subunit 1 HEAT repeat" evidence="11">
    <location>
        <begin position="504"/>
        <end position="657"/>
    </location>
</feature>
<organism evidence="14 15">
    <name type="scientific">Adineta ricciae</name>
    <name type="common">Rotifer</name>
    <dbReference type="NCBI Taxonomy" id="249248"/>
    <lineage>
        <taxon>Eukaryota</taxon>
        <taxon>Metazoa</taxon>
        <taxon>Spiralia</taxon>
        <taxon>Gnathifera</taxon>
        <taxon>Rotifera</taxon>
        <taxon>Eurotatoria</taxon>
        <taxon>Bdelloidea</taxon>
        <taxon>Adinetida</taxon>
        <taxon>Adinetidae</taxon>
        <taxon>Adineta</taxon>
    </lineage>
</organism>
<name>A0A814HCD1_ADIRI</name>
<evidence type="ECO:0008006" key="16">
    <source>
        <dbReference type="Google" id="ProtNLM"/>
    </source>
</evidence>
<dbReference type="InterPro" id="IPR032194">
    <property type="entry name" value="CNOT1_HEAT"/>
</dbReference>
<dbReference type="Proteomes" id="UP000663852">
    <property type="component" value="Unassembled WGS sequence"/>
</dbReference>
<evidence type="ECO:0000256" key="6">
    <source>
        <dbReference type="ARBA" id="ARBA00025717"/>
    </source>
</evidence>
<feature type="domain" description="CCR4-Not complex component Not1 C-terminal" evidence="7">
    <location>
        <begin position="1922"/>
        <end position="2267"/>
    </location>
</feature>
<dbReference type="Gene3D" id="1.25.40.800">
    <property type="match status" value="1"/>
</dbReference>
<dbReference type="InterPro" id="IPR007196">
    <property type="entry name" value="CCR4-Not_Not1_C"/>
</dbReference>
<comment type="similarity">
    <text evidence="6">Belongs to the CNOT1 family.</text>
</comment>
<protein>
    <recommendedName>
        <fullName evidence="16">CCR4-NOT transcription complex subunit 1</fullName>
    </recommendedName>
</protein>
<dbReference type="FunFam" id="1.25.40.800:FF:000001">
    <property type="entry name" value="CCR4-NOT transcription complex subunit 1"/>
    <property type="match status" value="1"/>
</dbReference>
<comment type="subcellular location">
    <subcellularLocation>
        <location evidence="1">Nucleus</location>
    </subcellularLocation>
</comment>
<evidence type="ECO:0000259" key="9">
    <source>
        <dbReference type="Pfam" id="PF16415"/>
    </source>
</evidence>
<gene>
    <name evidence="14" type="ORF">EDS130_LOCUS15229</name>
</gene>
<dbReference type="InterPro" id="IPR024557">
    <property type="entry name" value="CNOT1_dom_4"/>
</dbReference>
<dbReference type="Pfam" id="PF22940">
    <property type="entry name" value="CNOT1_1st"/>
    <property type="match status" value="1"/>
</dbReference>
<feature type="domain" description="CCR4-NOT transcription complex subunit 1 TTP binding" evidence="10">
    <location>
        <begin position="718"/>
        <end position="885"/>
    </location>
</feature>
<dbReference type="FunFam" id="1.25.40.180:FF:000012">
    <property type="entry name" value="Ccr4-Not transcription complex subunit"/>
    <property type="match status" value="1"/>
</dbReference>